<feature type="region of interest" description="Disordered" evidence="1">
    <location>
        <begin position="1"/>
        <end position="26"/>
    </location>
</feature>
<accession>A0A4U8Z129</accession>
<organism evidence="2 3">
    <name type="scientific">Methylocella tundrae</name>
    <dbReference type="NCBI Taxonomy" id="227605"/>
    <lineage>
        <taxon>Bacteria</taxon>
        <taxon>Pseudomonadati</taxon>
        <taxon>Pseudomonadota</taxon>
        <taxon>Alphaproteobacteria</taxon>
        <taxon>Hyphomicrobiales</taxon>
        <taxon>Beijerinckiaceae</taxon>
        <taxon>Methylocella</taxon>
    </lineage>
</organism>
<proteinExistence type="predicted"/>
<name>A0A4U8Z129_METTU</name>
<gene>
    <name evidence="2" type="ORF">MTUNDRAET4_2071</name>
</gene>
<dbReference type="KEGG" id="mtun:MTUNDRAET4_2071"/>
<dbReference type="EMBL" id="LR536450">
    <property type="protein sequence ID" value="VFU08964.1"/>
    <property type="molecule type" value="Genomic_DNA"/>
</dbReference>
<protein>
    <submittedName>
        <fullName evidence="2">Uncharacterized protein</fullName>
    </submittedName>
</protein>
<dbReference type="AlphaFoldDB" id="A0A4U8Z129"/>
<evidence type="ECO:0000313" key="2">
    <source>
        <dbReference type="EMBL" id="VFU08964.1"/>
    </source>
</evidence>
<evidence type="ECO:0000313" key="3">
    <source>
        <dbReference type="Proteomes" id="UP000294360"/>
    </source>
</evidence>
<reference evidence="2 3" key="1">
    <citation type="submission" date="2019-03" db="EMBL/GenBank/DDBJ databases">
        <authorList>
            <person name="Kox A.R. M."/>
        </authorList>
    </citation>
    <scope>NUCLEOTIDE SEQUENCE [LARGE SCALE GENOMIC DNA]</scope>
    <source>
        <strain evidence="2">MTUNDRAET4 annotated genome</strain>
    </source>
</reference>
<evidence type="ECO:0000256" key="1">
    <source>
        <dbReference type="SAM" id="MobiDB-lite"/>
    </source>
</evidence>
<dbReference type="Proteomes" id="UP000294360">
    <property type="component" value="Chromosome"/>
</dbReference>
<sequence>MDWRSSERGATFPFTPRIEGPLQARH</sequence>